<dbReference type="GO" id="GO:0003677">
    <property type="term" value="F:DNA binding"/>
    <property type="evidence" value="ECO:0007669"/>
    <property type="project" value="UniProtKB-KW"/>
</dbReference>
<dbReference type="GO" id="GO:0046872">
    <property type="term" value="F:metal ion binding"/>
    <property type="evidence" value="ECO:0007669"/>
    <property type="project" value="UniProtKB-KW"/>
</dbReference>
<evidence type="ECO:0000256" key="6">
    <source>
        <dbReference type="ARBA" id="ARBA00023242"/>
    </source>
</evidence>
<keyword evidence="6" id="KW-0539">Nucleus</keyword>
<keyword evidence="2" id="KW-0862">Zinc</keyword>
<evidence type="ECO:0000313" key="8">
    <source>
        <dbReference type="Proteomes" id="UP000696573"/>
    </source>
</evidence>
<evidence type="ECO:0000256" key="1">
    <source>
        <dbReference type="ARBA" id="ARBA00022723"/>
    </source>
</evidence>
<keyword evidence="5" id="KW-0804">Transcription</keyword>
<keyword evidence="8" id="KW-1185">Reference proteome</keyword>
<proteinExistence type="predicted"/>
<dbReference type="InterPro" id="IPR021858">
    <property type="entry name" value="Fun_TF"/>
</dbReference>
<evidence type="ECO:0000256" key="5">
    <source>
        <dbReference type="ARBA" id="ARBA00023163"/>
    </source>
</evidence>
<dbReference type="InterPro" id="IPR052360">
    <property type="entry name" value="Transcr_Regulatory_Proteins"/>
</dbReference>
<dbReference type="OrthoDB" id="2593732at2759"/>
<evidence type="ECO:0000256" key="4">
    <source>
        <dbReference type="ARBA" id="ARBA00023125"/>
    </source>
</evidence>
<gene>
    <name evidence="7" type="ORF">CRHIZ90672A_00016706</name>
</gene>
<name>A0A9N9YLG7_9HYPO</name>
<reference evidence="7" key="1">
    <citation type="submission" date="2021-10" db="EMBL/GenBank/DDBJ databases">
        <authorList>
            <person name="Piombo E."/>
        </authorList>
    </citation>
    <scope>NUCLEOTIDE SEQUENCE</scope>
</reference>
<keyword evidence="4" id="KW-0238">DNA-binding</keyword>
<dbReference type="PANTHER" id="PTHR36206">
    <property type="entry name" value="ASPERCRYPTIN BIOSYNTHESIS CLUSTER-SPECIFIC TRANSCRIPTION REGULATOR ATNN-RELATED"/>
    <property type="match status" value="1"/>
</dbReference>
<protein>
    <recommendedName>
        <fullName evidence="9">Zn(2)-C6 fungal-type domain-containing protein</fullName>
    </recommendedName>
</protein>
<dbReference type="AlphaFoldDB" id="A0A9N9YLG7"/>
<evidence type="ECO:0000256" key="2">
    <source>
        <dbReference type="ARBA" id="ARBA00022833"/>
    </source>
</evidence>
<dbReference type="Proteomes" id="UP000696573">
    <property type="component" value="Unassembled WGS sequence"/>
</dbReference>
<evidence type="ECO:0000256" key="3">
    <source>
        <dbReference type="ARBA" id="ARBA00023015"/>
    </source>
</evidence>
<dbReference type="PANTHER" id="PTHR36206:SF13">
    <property type="entry name" value="TRANSCRIPTIONAL REGULATORY PROTEIN MOC3"/>
    <property type="match status" value="1"/>
</dbReference>
<keyword evidence="3" id="KW-0805">Transcription regulation</keyword>
<keyword evidence="1" id="KW-0479">Metal-binding</keyword>
<comment type="caution">
    <text evidence="7">The sequence shown here is derived from an EMBL/GenBank/DDBJ whole genome shotgun (WGS) entry which is preliminary data.</text>
</comment>
<evidence type="ECO:0008006" key="9">
    <source>
        <dbReference type="Google" id="ProtNLM"/>
    </source>
</evidence>
<dbReference type="Pfam" id="PF11951">
    <property type="entry name" value="Fungal_trans_2"/>
    <property type="match status" value="1"/>
</dbReference>
<sequence length="508" mass="58059">MKGACPEEVSRGFARGATHATYQCDEARPECERCTSTGRKCDGFSPVFHWKMYKVSTTATVPSPSRGFCHTEEARALHFFQLGVAPWLSGPYPSSFWTHTIMQIGTHEPAIRRSVVAISLLYEDFIGNGRLMPQLRHNMTALRHYNAAIHELKDLTDAHLILLACLLFICIELMQGSESKALSHLEAGLRIIRATPGLRPWVRDTLLPLYQRQSILLLKFGRRDEVDALARPIHVDADFSTLEDARVITDELYLQIFQLAADGAEYRHGRLRHQPVHPDLTAKQHELHCVTQRFRDKVVPLGTYCSQSYDHRLMYLGSLVTLDLCQIGLMTAFETSEMRFDQFIPSYRHIVAHMEEIGASMIRRNGGSPDRPVFQLETGYLTNILAVILKCRHLPTRLQAYSLLRQYGSTRQGLWETDKMCSICKRVIEIEHDISWDGLETPMEIGRWNEWPKKEARVCHIIQDYKANLDAGESHSLYPLMFIMRDGQGQVYYLDDAATVNLNAERGR</sequence>
<accession>A0A9N9YLG7</accession>
<organism evidence="7 8">
    <name type="scientific">Clonostachys rhizophaga</name>
    <dbReference type="NCBI Taxonomy" id="160324"/>
    <lineage>
        <taxon>Eukaryota</taxon>
        <taxon>Fungi</taxon>
        <taxon>Dikarya</taxon>
        <taxon>Ascomycota</taxon>
        <taxon>Pezizomycotina</taxon>
        <taxon>Sordariomycetes</taxon>
        <taxon>Hypocreomycetidae</taxon>
        <taxon>Hypocreales</taxon>
        <taxon>Bionectriaceae</taxon>
        <taxon>Clonostachys</taxon>
    </lineage>
</organism>
<dbReference type="EMBL" id="CABFNQ020000713">
    <property type="protein sequence ID" value="CAH0025600.1"/>
    <property type="molecule type" value="Genomic_DNA"/>
</dbReference>
<evidence type="ECO:0000313" key="7">
    <source>
        <dbReference type="EMBL" id="CAH0025600.1"/>
    </source>
</evidence>